<dbReference type="PATRIC" id="fig|1306954.6.peg.2691"/>
<keyword evidence="2" id="KW-1185">Reference proteome</keyword>
<dbReference type="RefSeq" id="WP_227510294.1">
    <property type="nucleotide sequence ID" value="NZ_LOCO01000032.1"/>
</dbReference>
<dbReference type="Proteomes" id="UP000070282">
    <property type="component" value="Unassembled WGS sequence"/>
</dbReference>
<name>A0A137S2I7_9GAMM</name>
<evidence type="ECO:0000313" key="1">
    <source>
        <dbReference type="EMBL" id="KXO06634.1"/>
    </source>
</evidence>
<evidence type="ECO:0000313" key="2">
    <source>
        <dbReference type="Proteomes" id="UP000070282"/>
    </source>
</evidence>
<protein>
    <submittedName>
        <fullName evidence="1">Uncharacterized protein</fullName>
    </submittedName>
</protein>
<proteinExistence type="predicted"/>
<dbReference type="EMBL" id="LOCO01000032">
    <property type="protein sequence ID" value="KXO06634.1"/>
    <property type="molecule type" value="Genomic_DNA"/>
</dbReference>
<reference evidence="2" key="1">
    <citation type="submission" date="2015-12" db="EMBL/GenBank/DDBJ databases">
        <authorList>
            <person name="Lima A."/>
            <person name="Farahani Zayas N."/>
            <person name="Castro Da Silva M.A."/>
            <person name="Cabral A."/>
            <person name="Pessatti M.L."/>
        </authorList>
    </citation>
    <scope>NUCLEOTIDE SEQUENCE [LARGE SCALE GENOMIC DNA]</scope>
    <source>
        <strain evidence="2">LAMA 842</strain>
    </source>
</reference>
<gene>
    <name evidence="1" type="ORF">J122_3857</name>
</gene>
<sequence length="193" mass="21732">MRQPVWSSASGLANARRMRLFVALLVLFTLWWVLLGKLEGELQRAEQQSVNMVLSQLRAALVVKGAETMLSRQGSLEELEGRNPFEWLDHQWPMYTGECSEGEPKQGDWCFRPGQQKETGEDGQGWLIYNPKQPITIEGQLAEPGQPLAWTVTTEFANRSRNNLRVQAQRPTGLKLVPVPLTETTVSGQDASR</sequence>
<comment type="caution">
    <text evidence="1">The sequence shown here is derived from an EMBL/GenBank/DDBJ whole genome shotgun (WGS) entry which is preliminary data.</text>
</comment>
<accession>A0A137S2I7</accession>
<dbReference type="AlphaFoldDB" id="A0A137S2I7"/>
<organism evidence="1 2">
    <name type="scientific">Marinobacter excellens LAMA 842</name>
    <dbReference type="NCBI Taxonomy" id="1306954"/>
    <lineage>
        <taxon>Bacteria</taxon>
        <taxon>Pseudomonadati</taxon>
        <taxon>Pseudomonadota</taxon>
        <taxon>Gammaproteobacteria</taxon>
        <taxon>Pseudomonadales</taxon>
        <taxon>Marinobacteraceae</taxon>
        <taxon>Marinobacter</taxon>
    </lineage>
</organism>